<proteinExistence type="predicted"/>
<reference evidence="2" key="1">
    <citation type="submission" date="2017-04" db="EMBL/GenBank/DDBJ databases">
        <title>Genome evolution of the luminous symbionts of deep sea anglerfish.</title>
        <authorList>
            <person name="Hendry T.A."/>
        </authorList>
    </citation>
    <scope>NUCLEOTIDE SEQUENCE [LARGE SCALE GENOMIC DNA]</scope>
</reference>
<dbReference type="Proteomes" id="UP000219020">
    <property type="component" value="Unassembled WGS sequence"/>
</dbReference>
<accession>A0A2A5T6V7</accession>
<dbReference type="EMBL" id="NBYY01000009">
    <property type="protein sequence ID" value="PCS23903.1"/>
    <property type="molecule type" value="Genomic_DNA"/>
</dbReference>
<protein>
    <submittedName>
        <fullName evidence="1">Uncharacterized protein</fullName>
    </submittedName>
</protein>
<dbReference type="AlphaFoldDB" id="A0A2A5T6V7"/>
<keyword evidence="2" id="KW-1185">Reference proteome</keyword>
<evidence type="ECO:0000313" key="1">
    <source>
        <dbReference type="EMBL" id="PCS23903.1"/>
    </source>
</evidence>
<dbReference type="RefSeq" id="WP_369073696.1">
    <property type="nucleotide sequence ID" value="NZ_CAWOZS010000071.1"/>
</dbReference>
<sequence length="96" mass="10653">MGGSFNQITRILGYVHFTISREINRNIQNNFHGVDCHHLASEQAKETHFATSNGLAFGCVSFHLGISFQKLYLVGLKACTISNLWDLDGNVDEPSV</sequence>
<comment type="caution">
    <text evidence="1">The sequence shown here is derived from an EMBL/GenBank/DDBJ whole genome shotgun (WGS) entry which is preliminary data.</text>
</comment>
<name>A0A2A5T6V7_9GAMM</name>
<evidence type="ECO:0000313" key="2">
    <source>
        <dbReference type="Proteomes" id="UP000219020"/>
    </source>
</evidence>
<organism evidence="1 2">
    <name type="scientific">Candidatus Enterovibrio escicola</name>
    <dbReference type="NCBI Taxonomy" id="1927127"/>
    <lineage>
        <taxon>Bacteria</taxon>
        <taxon>Pseudomonadati</taxon>
        <taxon>Pseudomonadota</taxon>
        <taxon>Gammaproteobacteria</taxon>
        <taxon>Vibrionales</taxon>
        <taxon>Vibrionaceae</taxon>
        <taxon>Enterovibrio</taxon>
    </lineage>
</organism>
<gene>
    <name evidence="1" type="ORF">BTN49_0875</name>
</gene>